<dbReference type="Proteomes" id="UP001236507">
    <property type="component" value="Unassembled WGS sequence"/>
</dbReference>
<dbReference type="InterPro" id="IPR002933">
    <property type="entry name" value="Peptidase_M20"/>
</dbReference>
<dbReference type="PANTHER" id="PTHR43270">
    <property type="entry name" value="BETA-ALA-HIS DIPEPTIDASE"/>
    <property type="match status" value="1"/>
</dbReference>
<evidence type="ECO:0000256" key="2">
    <source>
        <dbReference type="ARBA" id="ARBA00022723"/>
    </source>
</evidence>
<evidence type="ECO:0000313" key="5">
    <source>
        <dbReference type="EMBL" id="MDI9861824.1"/>
    </source>
</evidence>
<protein>
    <submittedName>
        <fullName evidence="5">M20/M25/M40 family metallo-hydrolase</fullName>
    </submittedName>
</protein>
<dbReference type="SUPFAM" id="SSF53187">
    <property type="entry name" value="Zn-dependent exopeptidases"/>
    <property type="match status" value="1"/>
</dbReference>
<dbReference type="PANTHER" id="PTHR43270:SF8">
    <property type="entry name" value="DI- AND TRIPEPTIDASE DUG2-RELATED"/>
    <property type="match status" value="1"/>
</dbReference>
<reference evidence="5 6" key="1">
    <citation type="submission" date="2023-05" db="EMBL/GenBank/DDBJ databases">
        <title>Novel species of genus Flectobacillus isolated from stream in China.</title>
        <authorList>
            <person name="Lu H."/>
        </authorList>
    </citation>
    <scope>NUCLEOTIDE SEQUENCE [LARGE SCALE GENOMIC DNA]</scope>
    <source>
        <strain evidence="5 6">KCTC 42575</strain>
    </source>
</reference>
<dbReference type="Pfam" id="PF07687">
    <property type="entry name" value="M20_dimer"/>
    <property type="match status" value="1"/>
</dbReference>
<evidence type="ECO:0000259" key="4">
    <source>
        <dbReference type="Pfam" id="PF07687"/>
    </source>
</evidence>
<dbReference type="InterPro" id="IPR051458">
    <property type="entry name" value="Cyt/Met_Dipeptidase"/>
</dbReference>
<dbReference type="Gene3D" id="3.30.70.360">
    <property type="match status" value="1"/>
</dbReference>
<dbReference type="InterPro" id="IPR011650">
    <property type="entry name" value="Peptidase_M20_dimer"/>
</dbReference>
<dbReference type="RefSeq" id="WP_283346175.1">
    <property type="nucleotide sequence ID" value="NZ_JASHIF010000023.1"/>
</dbReference>
<keyword evidence="2" id="KW-0479">Metal-binding</keyword>
<dbReference type="Gene3D" id="3.40.630.10">
    <property type="entry name" value="Zn peptidases"/>
    <property type="match status" value="1"/>
</dbReference>
<proteinExistence type="predicted"/>
<name>A0ABT6YE07_9BACT</name>
<keyword evidence="1" id="KW-0645">Protease</keyword>
<keyword evidence="3" id="KW-0378">Hydrolase</keyword>
<organism evidence="5 6">
    <name type="scientific">Flectobacillus roseus</name>
    <dbReference type="NCBI Taxonomy" id="502259"/>
    <lineage>
        <taxon>Bacteria</taxon>
        <taxon>Pseudomonadati</taxon>
        <taxon>Bacteroidota</taxon>
        <taxon>Cytophagia</taxon>
        <taxon>Cytophagales</taxon>
        <taxon>Flectobacillaceae</taxon>
        <taxon>Flectobacillus</taxon>
    </lineage>
</organism>
<keyword evidence="6" id="KW-1185">Reference proteome</keyword>
<dbReference type="Pfam" id="PF01546">
    <property type="entry name" value="Peptidase_M20"/>
    <property type="match status" value="1"/>
</dbReference>
<feature type="domain" description="Peptidase M20 dimerisation" evidence="4">
    <location>
        <begin position="238"/>
        <end position="391"/>
    </location>
</feature>
<comment type="caution">
    <text evidence="5">The sequence shown here is derived from an EMBL/GenBank/DDBJ whole genome shotgun (WGS) entry which is preliminary data.</text>
</comment>
<dbReference type="EMBL" id="JASHIF010000023">
    <property type="protein sequence ID" value="MDI9861824.1"/>
    <property type="molecule type" value="Genomic_DNA"/>
</dbReference>
<evidence type="ECO:0000256" key="3">
    <source>
        <dbReference type="ARBA" id="ARBA00022801"/>
    </source>
</evidence>
<gene>
    <name evidence="5" type="ORF">QM524_21565</name>
</gene>
<evidence type="ECO:0000313" key="6">
    <source>
        <dbReference type="Proteomes" id="UP001236507"/>
    </source>
</evidence>
<accession>A0ABT6YE07</accession>
<sequence>MKKVLLSLLLLQSTAILSQSKLNEQVRNYRKANEFTLLNEFKGLLSIPNVVYDTVGIQKTAAYIVKMMEDRGIKTTLLEAKTKGVPPAIYGEVNVPNATKTVIFYAHYDGQPVNPNQWAEGLEPFKSVFLDASLEKGGKIIPDPKQGDIINPEWRIYGRSASDDKAGVFSILSAYQVLNKLGIKPSVNLKFFFEGEEEAGSTHLSEILEKHKEKLSSDLWIICDGPVHQSGKKQVVFGVRGDIGMEIKVFASKRPLHSGHYGNWAPNPANLLVKLLASMKDDNGKVLIKGFYDDVVPFTDLEKKALARVPSVDEQMKQELGFVRAEGGGKSLAELINLPSLNINGISSANVGKMTANVIPTSATAALDLRLVLGNDAQRQAQKVIDHIKSQGYYVTQNESITDEERLQYPLIARVTLGKGYNAQRTQMNLPIAQKVISAVQSTTTDELVLMPSLGGSLPLFLFEKYLGTPTITVPIANHDNNQHAENENIRIQNIWNGIETYVALMRLE</sequence>
<evidence type="ECO:0000256" key="1">
    <source>
        <dbReference type="ARBA" id="ARBA00022670"/>
    </source>
</evidence>